<dbReference type="AlphaFoldDB" id="A0AAV9ZD97"/>
<evidence type="ECO:0000313" key="3">
    <source>
        <dbReference type="Proteomes" id="UP001362999"/>
    </source>
</evidence>
<comment type="caution">
    <text evidence="2">The sequence shown here is derived from an EMBL/GenBank/DDBJ whole genome shotgun (WGS) entry which is preliminary data.</text>
</comment>
<dbReference type="EMBL" id="JAWWNJ010000162">
    <property type="protein sequence ID" value="KAK6978069.1"/>
    <property type="molecule type" value="Genomic_DNA"/>
</dbReference>
<sequence>MPRELKQTNRTHIPPPPRRASRIPWPLSTPPPTVRFAPAASSREKRQPTTPTPKAAMKTKGDGREVPVFDCAICKGEVYPRALCGCGDAREQHLRWKAADDVAFREDRKGWMEQNAPARRLQPDLEGRWAELEKRLRDSTRAREEKEEMRRVRLEGRRAPVRHAVVEAAAIARERGYGR</sequence>
<proteinExistence type="predicted"/>
<feature type="compositionally biased region" description="Low complexity" evidence="1">
    <location>
        <begin position="48"/>
        <end position="58"/>
    </location>
</feature>
<organism evidence="2 3">
    <name type="scientific">Favolaschia claudopus</name>
    <dbReference type="NCBI Taxonomy" id="2862362"/>
    <lineage>
        <taxon>Eukaryota</taxon>
        <taxon>Fungi</taxon>
        <taxon>Dikarya</taxon>
        <taxon>Basidiomycota</taxon>
        <taxon>Agaricomycotina</taxon>
        <taxon>Agaricomycetes</taxon>
        <taxon>Agaricomycetidae</taxon>
        <taxon>Agaricales</taxon>
        <taxon>Marasmiineae</taxon>
        <taxon>Mycenaceae</taxon>
        <taxon>Favolaschia</taxon>
    </lineage>
</organism>
<reference evidence="2 3" key="1">
    <citation type="journal article" date="2024" name="J Genomics">
        <title>Draft genome sequencing and assembly of Favolaschia claudopus CIRM-BRFM 2984 isolated from oak limbs.</title>
        <authorList>
            <person name="Navarro D."/>
            <person name="Drula E."/>
            <person name="Chaduli D."/>
            <person name="Cazenave R."/>
            <person name="Ahrendt S."/>
            <person name="Wang J."/>
            <person name="Lipzen A."/>
            <person name="Daum C."/>
            <person name="Barry K."/>
            <person name="Grigoriev I.V."/>
            <person name="Favel A."/>
            <person name="Rosso M.N."/>
            <person name="Martin F."/>
        </authorList>
    </citation>
    <scope>NUCLEOTIDE SEQUENCE [LARGE SCALE GENOMIC DNA]</scope>
    <source>
        <strain evidence="2 3">CIRM-BRFM 2984</strain>
    </source>
</reference>
<evidence type="ECO:0000313" key="2">
    <source>
        <dbReference type="EMBL" id="KAK6978069.1"/>
    </source>
</evidence>
<accession>A0AAV9ZD97</accession>
<name>A0AAV9ZD97_9AGAR</name>
<evidence type="ECO:0000256" key="1">
    <source>
        <dbReference type="SAM" id="MobiDB-lite"/>
    </source>
</evidence>
<feature type="region of interest" description="Disordered" evidence="1">
    <location>
        <begin position="1"/>
        <end position="61"/>
    </location>
</feature>
<dbReference type="Proteomes" id="UP001362999">
    <property type="component" value="Unassembled WGS sequence"/>
</dbReference>
<gene>
    <name evidence="2" type="ORF">R3P38DRAFT_3236161</name>
</gene>
<keyword evidence="3" id="KW-1185">Reference proteome</keyword>
<protein>
    <submittedName>
        <fullName evidence="2">Uncharacterized protein</fullName>
    </submittedName>
</protein>